<dbReference type="AlphaFoldDB" id="A0A8B6X3C9"/>
<keyword evidence="7 9" id="KW-1133">Transmembrane helix</keyword>
<dbReference type="GO" id="GO:0015562">
    <property type="term" value="F:efflux transmembrane transporter activity"/>
    <property type="evidence" value="ECO:0007669"/>
    <property type="project" value="InterPro"/>
</dbReference>
<reference evidence="11" key="2">
    <citation type="submission" date="2025-08" db="UniProtKB">
        <authorList>
            <consortium name="RefSeq"/>
        </authorList>
    </citation>
    <scope>IDENTIFICATION</scope>
</reference>
<dbReference type="NCBIfam" id="NF000282">
    <property type="entry name" value="RND_permease_1"/>
    <property type="match status" value="1"/>
</dbReference>
<dbReference type="GO" id="GO:0009636">
    <property type="term" value="P:response to toxic substance"/>
    <property type="evidence" value="ECO:0007669"/>
    <property type="project" value="UniProtKB-ARBA"/>
</dbReference>
<evidence type="ECO:0000313" key="10">
    <source>
        <dbReference type="Proteomes" id="UP000675920"/>
    </source>
</evidence>
<dbReference type="Gene3D" id="3.30.70.1320">
    <property type="entry name" value="Multidrug efflux transporter AcrB pore domain like"/>
    <property type="match status" value="1"/>
</dbReference>
<feature type="transmembrane region" description="Helical" evidence="9">
    <location>
        <begin position="896"/>
        <end position="916"/>
    </location>
</feature>
<dbReference type="FunFam" id="3.30.2090.10:FF:000001">
    <property type="entry name" value="Efflux pump membrane transporter"/>
    <property type="match status" value="1"/>
</dbReference>
<feature type="transmembrane region" description="Helical" evidence="9">
    <location>
        <begin position="437"/>
        <end position="458"/>
    </location>
</feature>
<dbReference type="InterPro" id="IPR027463">
    <property type="entry name" value="AcrB_DN_DC_subdom"/>
</dbReference>
<evidence type="ECO:0000256" key="8">
    <source>
        <dbReference type="ARBA" id="ARBA00023136"/>
    </source>
</evidence>
<dbReference type="OrthoDB" id="9176627at2"/>
<feature type="transmembrane region" description="Helical" evidence="9">
    <location>
        <begin position="366"/>
        <end position="390"/>
    </location>
</feature>
<dbReference type="SUPFAM" id="SSF82866">
    <property type="entry name" value="Multidrug efflux transporter AcrB transmembrane domain"/>
    <property type="match status" value="2"/>
</dbReference>
<keyword evidence="6 9" id="KW-0812">Transmembrane</keyword>
<keyword evidence="8 9" id="KW-0472">Membrane</keyword>
<dbReference type="FunFam" id="1.20.1640.10:FF:000002">
    <property type="entry name" value="Efflux pump membrane transporter"/>
    <property type="match status" value="1"/>
</dbReference>
<evidence type="ECO:0000256" key="3">
    <source>
        <dbReference type="ARBA" id="ARBA00022448"/>
    </source>
</evidence>
<dbReference type="SUPFAM" id="SSF82693">
    <property type="entry name" value="Multidrug efflux transporter AcrB pore domain, PN1, PN2, PC1 and PC2 subdomains"/>
    <property type="match status" value="3"/>
</dbReference>
<protein>
    <recommendedName>
        <fullName evidence="9">Efflux pump membrane transporter</fullName>
    </recommendedName>
</protein>
<keyword evidence="3 9" id="KW-0813">Transport</keyword>
<feature type="transmembrane region" description="Helical" evidence="9">
    <location>
        <begin position="972"/>
        <end position="992"/>
    </location>
</feature>
<keyword evidence="5 9" id="KW-0997">Cell inner membrane</keyword>
<dbReference type="SUPFAM" id="SSF82714">
    <property type="entry name" value="Multidrug efflux transporter AcrB TolC docking domain, DN and DC subdomains"/>
    <property type="match status" value="2"/>
</dbReference>
<evidence type="ECO:0000256" key="9">
    <source>
        <dbReference type="RuleBase" id="RU364070"/>
    </source>
</evidence>
<proteinExistence type="inferred from homology"/>
<feature type="transmembrane region" description="Helical" evidence="9">
    <location>
        <begin position="340"/>
        <end position="359"/>
    </location>
</feature>
<dbReference type="InterPro" id="IPR001036">
    <property type="entry name" value="Acrflvin-R"/>
</dbReference>
<evidence type="ECO:0000256" key="5">
    <source>
        <dbReference type="ARBA" id="ARBA00022519"/>
    </source>
</evidence>
<comment type="subcellular location">
    <subcellularLocation>
        <location evidence="1 9">Cell inner membrane</location>
        <topology evidence="1 9">Multi-pass membrane protein</topology>
    </subcellularLocation>
</comment>
<dbReference type="PANTHER" id="PTHR32063:SF13">
    <property type="entry name" value="MULTIDRUG EFFLUX PUMP SUBUNIT ACRB-RELATED"/>
    <property type="match status" value="1"/>
</dbReference>
<feature type="transmembrane region" description="Helical" evidence="9">
    <location>
        <begin position="470"/>
        <end position="497"/>
    </location>
</feature>
<evidence type="ECO:0000313" key="11">
    <source>
        <dbReference type="RefSeq" id="WP_028310890.1"/>
    </source>
</evidence>
<dbReference type="Pfam" id="PF00873">
    <property type="entry name" value="ACR_tran"/>
    <property type="match status" value="1"/>
</dbReference>
<evidence type="ECO:0000256" key="7">
    <source>
        <dbReference type="ARBA" id="ARBA00022989"/>
    </source>
</evidence>
<evidence type="ECO:0000256" key="6">
    <source>
        <dbReference type="ARBA" id="ARBA00022692"/>
    </source>
</evidence>
<dbReference type="FunFam" id="3.30.2090.10:FF:000002">
    <property type="entry name" value="Efflux pump membrane transporter"/>
    <property type="match status" value="1"/>
</dbReference>
<evidence type="ECO:0000256" key="1">
    <source>
        <dbReference type="ARBA" id="ARBA00004429"/>
    </source>
</evidence>
<evidence type="ECO:0000256" key="2">
    <source>
        <dbReference type="ARBA" id="ARBA00010942"/>
    </source>
</evidence>
<dbReference type="GO" id="GO:0042910">
    <property type="term" value="F:xenobiotic transmembrane transporter activity"/>
    <property type="evidence" value="ECO:0007669"/>
    <property type="project" value="TreeGrafter"/>
</dbReference>
<keyword evidence="4" id="KW-1003">Cell membrane</keyword>
<dbReference type="Gene3D" id="3.30.2090.10">
    <property type="entry name" value="Multidrug efflux transporter AcrB TolC docking domain, DN and DC subdomains"/>
    <property type="match status" value="2"/>
</dbReference>
<dbReference type="InterPro" id="IPR004764">
    <property type="entry name" value="MdtF-like"/>
</dbReference>
<evidence type="ECO:0000256" key="4">
    <source>
        <dbReference type="ARBA" id="ARBA00022475"/>
    </source>
</evidence>
<feature type="transmembrane region" description="Helical" evidence="9">
    <location>
        <begin position="872"/>
        <end position="889"/>
    </location>
</feature>
<feature type="transmembrane region" description="Helical" evidence="9">
    <location>
        <begin position="922"/>
        <end position="943"/>
    </location>
</feature>
<dbReference type="Gene3D" id="3.30.70.1430">
    <property type="entry name" value="Multidrug efflux transporter AcrB pore domain"/>
    <property type="match status" value="2"/>
</dbReference>
<feature type="transmembrane region" description="Helical" evidence="9">
    <location>
        <begin position="538"/>
        <end position="556"/>
    </location>
</feature>
<name>A0A8B6X3C9_9BURK</name>
<dbReference type="PANTHER" id="PTHR32063">
    <property type="match status" value="1"/>
</dbReference>
<comment type="similarity">
    <text evidence="2 9">Belongs to the resistance-nodulation-cell division (RND) (TC 2.A.6) family.</text>
</comment>
<dbReference type="FunFam" id="3.30.70.1430:FF:000001">
    <property type="entry name" value="Efflux pump membrane transporter"/>
    <property type="match status" value="1"/>
</dbReference>
<dbReference type="FunFam" id="1.20.1640.10:FF:000001">
    <property type="entry name" value="Efflux pump membrane transporter"/>
    <property type="match status" value="1"/>
</dbReference>
<organism evidence="10 11">
    <name type="scientific">Derxia gummosa DSM 723</name>
    <dbReference type="NCBI Taxonomy" id="1121388"/>
    <lineage>
        <taxon>Bacteria</taxon>
        <taxon>Pseudomonadati</taxon>
        <taxon>Pseudomonadota</taxon>
        <taxon>Betaproteobacteria</taxon>
        <taxon>Burkholderiales</taxon>
        <taxon>Alcaligenaceae</taxon>
        <taxon>Derxia</taxon>
    </lineage>
</organism>
<dbReference type="Proteomes" id="UP000675920">
    <property type="component" value="Unplaced"/>
</dbReference>
<sequence length="1053" mass="112566">MSRFFIDRPIFAWVLAIILMLAGVLAIRSLPIAQYPSIAPPAVTITANYPGASAKTLEDTVTQIIEQRMKGIDGLRYMSSTSDGAGQAQITLTFDAGTNPDIAQVQVQNKLQLATPLLPQEVQRQGVQVTKSTTNFLMVLGFVSQDGALSDIDIGDYVASTLVDPLSRVPGVGEIQQFGSQYSMRIWLDPLKLDNYKLTVTDVNDAITAQNAQVSAGQIGGAPSPKGTALNATITAQTRLQTPEQFGDIVLRTSTAGATVRLKDVARVEIGGESYNVIARYNGKPAAGVGVKLATGANALDTAHAVRAEMERLGQYFPAGLSVVYPYDTTPFVQVSIHEVVKTLAEAVVLVFLVMYLFLQNFRATLIPTIAVPVVLLGTFAVMLGLGFSINTLTMFGMVLAIGLLVDDAIVVVENVERVMSEEGLSPKEATRKSMGQITGALVGIALVLSAVFVPMAFFGGSVGVIYRQFSITIVASMLLSVAVAIILTPALCATLLKPVAKGHHYAERGFFGWFNRKFESATGRYTGMVGAIVRRGLRWLVVYAALVVGMGFLFLRLPTAFLPDEDQGVLFAMTQLPPGSPQERTLGVIERMEEHFMGEKEAVNSVFTVVGFSFAGQGQNTGLAFVNMKDWSQRHRPDLTVNAVAGRAMGAFMQWRDAMTFAFAPPAVVELGNATGFDVYLQDQTGIGHAKLMEARNMLLGMAAQDRRLMAVRPNGQNDEPQFRVDIDPAKAGALGLSMADINTTLSTAWGSSYVNDFIDRGRVKRVYLQADAPFRVVPEDIDRWRVRNNAGQMVPFSAFASSHWEYGSPRLERYNGLPAVNIQGMPAPGVSSGVAMQAIEEIAAKLPPGVGLAWTGLSYQERLTGSQGPALYAISLLVVFLCLAALYESWSIPFAVMLVVPLGLLGAVLAATGRGLSNDVYFQVGLLTTIGLSAKNAILIVEFAKELMEKEGLGLVDATLKAVRQRLRPILMTSLAFALGVLPLALANGAGSGAQNAIGTGVLGGMLAATLLGIFFIPLFFVVVRRMFGGKPAATTAEAGNTALAATSEGH</sequence>
<accession>A0A8B6X3C9</accession>
<comment type="caution">
    <text evidence="9">Lacks conserved residue(s) required for the propagation of feature annotation.</text>
</comment>
<reference evidence="11" key="1">
    <citation type="journal article" date="2009" name="Biochim. Biophys. Acta">
        <title>Mechanisms of RND multidrug efflux pumps.</title>
        <authorList>
            <person name="Nikaido H."/>
            <person name="Takatsuka Y."/>
        </authorList>
    </citation>
    <scope>NUCLEOTIDE SEQUENCE</scope>
</reference>
<dbReference type="Gene3D" id="3.30.70.1440">
    <property type="entry name" value="Multidrug efflux transporter AcrB pore domain"/>
    <property type="match status" value="1"/>
</dbReference>
<dbReference type="RefSeq" id="WP_028310890.1">
    <property type="nucleotide sequence ID" value="NZ_AXWS01000008.1"/>
</dbReference>
<dbReference type="Gene3D" id="1.20.1640.10">
    <property type="entry name" value="Multidrug efflux transporter AcrB transmembrane domain"/>
    <property type="match status" value="2"/>
</dbReference>
<keyword evidence="10" id="KW-1185">Reference proteome</keyword>
<dbReference type="NCBIfam" id="TIGR00915">
    <property type="entry name" value="2A0602"/>
    <property type="match status" value="1"/>
</dbReference>
<dbReference type="FunFam" id="3.30.70.1430:FF:000002">
    <property type="entry name" value="Efflux pump membrane transporter"/>
    <property type="match status" value="1"/>
</dbReference>
<dbReference type="GO" id="GO:0005886">
    <property type="term" value="C:plasma membrane"/>
    <property type="evidence" value="ECO:0007669"/>
    <property type="project" value="UniProtKB-SubCell"/>
</dbReference>
<feature type="transmembrane region" description="Helical" evidence="9">
    <location>
        <begin position="1004"/>
        <end position="1026"/>
    </location>
</feature>
<dbReference type="PRINTS" id="PR00702">
    <property type="entry name" value="ACRIFLAVINRP"/>
</dbReference>